<dbReference type="EMBL" id="BJWL01000026">
    <property type="protein sequence ID" value="GFZ16996.1"/>
    <property type="molecule type" value="Genomic_DNA"/>
</dbReference>
<evidence type="ECO:0000256" key="1">
    <source>
        <dbReference type="SAM" id="MobiDB-lite"/>
    </source>
</evidence>
<proteinExistence type="predicted"/>
<gene>
    <name evidence="2" type="ORF">Acr_26g0002660</name>
</gene>
<name>A0A7J0H1P7_9ERIC</name>
<organism evidence="2 3">
    <name type="scientific">Actinidia rufa</name>
    <dbReference type="NCBI Taxonomy" id="165716"/>
    <lineage>
        <taxon>Eukaryota</taxon>
        <taxon>Viridiplantae</taxon>
        <taxon>Streptophyta</taxon>
        <taxon>Embryophyta</taxon>
        <taxon>Tracheophyta</taxon>
        <taxon>Spermatophyta</taxon>
        <taxon>Magnoliopsida</taxon>
        <taxon>eudicotyledons</taxon>
        <taxon>Gunneridae</taxon>
        <taxon>Pentapetalae</taxon>
        <taxon>asterids</taxon>
        <taxon>Ericales</taxon>
        <taxon>Actinidiaceae</taxon>
        <taxon>Actinidia</taxon>
    </lineage>
</organism>
<comment type="caution">
    <text evidence="2">The sequence shown here is derived from an EMBL/GenBank/DDBJ whole genome shotgun (WGS) entry which is preliminary data.</text>
</comment>
<feature type="region of interest" description="Disordered" evidence="1">
    <location>
        <begin position="555"/>
        <end position="577"/>
    </location>
</feature>
<feature type="compositionally biased region" description="Pro residues" evidence="1">
    <location>
        <begin position="568"/>
        <end position="577"/>
    </location>
</feature>
<accession>A0A7J0H1P7</accession>
<evidence type="ECO:0000313" key="2">
    <source>
        <dbReference type="EMBL" id="GFZ16996.1"/>
    </source>
</evidence>
<protein>
    <recommendedName>
        <fullName evidence="4">C3H1-type domain-containing protein</fullName>
    </recommendedName>
</protein>
<dbReference type="AlphaFoldDB" id="A0A7J0H1P7"/>
<reference evidence="2 3" key="1">
    <citation type="submission" date="2019-07" db="EMBL/GenBank/DDBJ databases">
        <title>De Novo Assembly of kiwifruit Actinidia rufa.</title>
        <authorList>
            <person name="Sugita-Konishi S."/>
            <person name="Sato K."/>
            <person name="Mori E."/>
            <person name="Abe Y."/>
            <person name="Kisaki G."/>
            <person name="Hamano K."/>
            <person name="Suezawa K."/>
            <person name="Otani M."/>
            <person name="Fukuda T."/>
            <person name="Manabe T."/>
            <person name="Gomi K."/>
            <person name="Tabuchi M."/>
            <person name="Akimitsu K."/>
            <person name="Kataoka I."/>
        </authorList>
    </citation>
    <scope>NUCLEOTIDE SEQUENCE [LARGE SCALE GENOMIC DNA]</scope>
    <source>
        <strain evidence="3">cv. Fuchu</strain>
    </source>
</reference>
<feature type="region of interest" description="Disordered" evidence="1">
    <location>
        <begin position="1"/>
        <end position="28"/>
    </location>
</feature>
<feature type="region of interest" description="Disordered" evidence="1">
    <location>
        <begin position="194"/>
        <end position="245"/>
    </location>
</feature>
<dbReference type="PANTHER" id="PTHR36886:SF7">
    <property type="entry name" value="EXPRESSED PROTEIN"/>
    <property type="match status" value="1"/>
</dbReference>
<dbReference type="PANTHER" id="PTHR36886">
    <property type="entry name" value="PROTEIN FRIGIDA-ESSENTIAL 1"/>
    <property type="match status" value="1"/>
</dbReference>
<dbReference type="OrthoDB" id="21470at2759"/>
<feature type="compositionally biased region" description="Basic residues" evidence="1">
    <location>
        <begin position="228"/>
        <end position="243"/>
    </location>
</feature>
<dbReference type="Proteomes" id="UP000585474">
    <property type="component" value="Unassembled WGS sequence"/>
</dbReference>
<feature type="region of interest" description="Disordered" evidence="1">
    <location>
        <begin position="84"/>
        <end position="120"/>
    </location>
</feature>
<evidence type="ECO:0008006" key="4">
    <source>
        <dbReference type="Google" id="ProtNLM"/>
    </source>
</evidence>
<feature type="compositionally biased region" description="Polar residues" evidence="1">
    <location>
        <begin position="18"/>
        <end position="28"/>
    </location>
</feature>
<sequence length="728" mass="80079">MLHHELPARMGVSKVDSPATNSAGADDCPSNSNVEISYVPPQEDLIEFNTSVAAAGIGSGIFPGGIIKSASPFRLLQDYASDGSLEDDDKHCLEDASPLKSPPSNAASATGLHGDIGSDSQTDTVLRTLASSEMGIGMLSESIVACSQSMPLNKDVLDDVHDFASGSGKSQSQKKDVKYTITLPKVNEYGRLVREGSSNSDTDELHYTGRRDKRQSWNRSQLPCDRRRSPRRRKEKQSRSRTCHRGESCRYMHDDSYKSEGPRCYRIKQQYVAIRHVSWTYDLYDEIAKTKRSNHEQDMPGTIFGVLKDGKGENVSVSLEYAMQSVISDQDDKFLVVGLTKSERSGGLITKVRETPYASTLPSNENCQKQVETVQPVDGFPSCPLADVGDPTSGGTSFHVASAVENFVIPQSQTNVSLPVLPSADHQQYMDGRWLFYSFQLVDEFLHRSYPLMHEEDHQPQHMDGSSTSGSSQVQTSTIFQNQLLVSEPQLNKISSVHSYPGTSAIIRSFSSQPLPPMDLTPPTIPAVDNLNHHSQLPLPLPSLSQGTSRLQNQNSHFVVPPNSSQSLPPPPSLPPRPPFVNCSTVNAVTAMQGVPSTQFHQNQLAPINDFTLQTFIRPYPLELPAHSQLGKFQHQLPTNVQLLLEKITSLSFQYRGLNPPNSYAKGNIPCQAVPSLRDSTTMMMQSYPNDNLPSGGIEQTYDGKMLSSVDLSVPQTMYVFAVYLSSN</sequence>
<keyword evidence="3" id="KW-1185">Reference proteome</keyword>
<evidence type="ECO:0000313" key="3">
    <source>
        <dbReference type="Proteomes" id="UP000585474"/>
    </source>
</evidence>
<dbReference type="InterPro" id="IPR052650">
    <property type="entry name" value="Zinc_finger_CCCH"/>
</dbReference>